<dbReference type="Proteomes" id="UP000290433">
    <property type="component" value="Unassembled WGS sequence"/>
</dbReference>
<organism evidence="1 2">
    <name type="scientific">Flavobacterium anhuiense</name>
    <dbReference type="NCBI Taxonomy" id="459526"/>
    <lineage>
        <taxon>Bacteria</taxon>
        <taxon>Pseudomonadati</taxon>
        <taxon>Bacteroidota</taxon>
        <taxon>Flavobacteriia</taxon>
        <taxon>Flavobacteriales</taxon>
        <taxon>Flavobacteriaceae</taxon>
        <taxon>Flavobacterium</taxon>
    </lineage>
</organism>
<sequence>MKFQISSFEKAEFVFLFYLDFNLKGKFYENRNLEFFIGI</sequence>
<name>A0A444VYG3_9FLAO</name>
<comment type="caution">
    <text evidence="1">The sequence shown here is derived from an EMBL/GenBank/DDBJ whole genome shotgun (WGS) entry which is preliminary data.</text>
</comment>
<accession>A0A444VYG3</accession>
<evidence type="ECO:0000313" key="2">
    <source>
        <dbReference type="Proteomes" id="UP000290433"/>
    </source>
</evidence>
<reference evidence="1 2" key="1">
    <citation type="submission" date="2014-12" db="EMBL/GenBank/DDBJ databases">
        <title>Genome sequence of Flavobacterium anhuiense RCM74.</title>
        <authorList>
            <person name="Kim J.F."/>
            <person name="Song J.Y."/>
            <person name="Kwak M.-J."/>
            <person name="Lee S.-W."/>
        </authorList>
    </citation>
    <scope>NUCLEOTIDE SEQUENCE [LARGE SCALE GENOMIC DNA]</scope>
    <source>
        <strain evidence="1 2">RCM74</strain>
    </source>
</reference>
<dbReference type="AlphaFoldDB" id="A0A444VYG3"/>
<evidence type="ECO:0000313" key="1">
    <source>
        <dbReference type="EMBL" id="RYJ38574.1"/>
    </source>
</evidence>
<protein>
    <submittedName>
        <fullName evidence="1">Uncharacterized protein</fullName>
    </submittedName>
</protein>
<dbReference type="EMBL" id="JUIV01000008">
    <property type="protein sequence ID" value="RYJ38574.1"/>
    <property type="molecule type" value="Genomic_DNA"/>
</dbReference>
<gene>
    <name evidence="1" type="ORF">NU08_2551</name>
</gene>
<proteinExistence type="predicted"/>